<reference evidence="3" key="1">
    <citation type="journal article" date="2012" name="MBio">
        <title>Comparative genome analysis of Trichophyton rubrum and related dermatophytes reveals candidate genes involved in infection.</title>
        <authorList>
            <person name="Martinez D.A."/>
            <person name="Oliver B.G."/>
            <person name="Graeser Y."/>
            <person name="Goldberg J.M."/>
            <person name="Li W."/>
            <person name="Martinez-Rossi N.M."/>
            <person name="Monod M."/>
            <person name="Shelest E."/>
            <person name="Barton R.C."/>
            <person name="Birch E."/>
            <person name="Brakhage A.A."/>
            <person name="Chen Z."/>
            <person name="Gurr S.J."/>
            <person name="Heiman D."/>
            <person name="Heitman J."/>
            <person name="Kosti I."/>
            <person name="Rossi A."/>
            <person name="Saif S."/>
            <person name="Samalova M."/>
            <person name="Saunders C.W."/>
            <person name="Shea T."/>
            <person name="Summerbell R.C."/>
            <person name="Xu J."/>
            <person name="Young S."/>
            <person name="Zeng Q."/>
            <person name="Birren B.W."/>
            <person name="Cuomo C.A."/>
            <person name="White T.C."/>
        </authorList>
    </citation>
    <scope>NUCLEOTIDE SEQUENCE [LARGE SCALE GENOMIC DNA]</scope>
    <source>
        <strain evidence="3">ATCC MYA-4605 / CBS 113480</strain>
    </source>
</reference>
<keyword evidence="3" id="KW-1185">Reference proteome</keyword>
<dbReference type="RefSeq" id="XP_002846244.1">
    <property type="nucleotide sequence ID" value="XM_002846198.1"/>
</dbReference>
<protein>
    <submittedName>
        <fullName evidence="2">Uncharacterized protein</fullName>
    </submittedName>
</protein>
<dbReference type="eggNOG" id="ENOG502SG1I">
    <property type="taxonomic scope" value="Eukaryota"/>
</dbReference>
<name>C5FTU1_ARTOC</name>
<organism evidence="2 3">
    <name type="scientific">Arthroderma otae (strain ATCC MYA-4605 / CBS 113480)</name>
    <name type="common">Microsporum canis</name>
    <dbReference type="NCBI Taxonomy" id="554155"/>
    <lineage>
        <taxon>Eukaryota</taxon>
        <taxon>Fungi</taxon>
        <taxon>Dikarya</taxon>
        <taxon>Ascomycota</taxon>
        <taxon>Pezizomycotina</taxon>
        <taxon>Eurotiomycetes</taxon>
        <taxon>Eurotiomycetidae</taxon>
        <taxon>Onygenales</taxon>
        <taxon>Arthrodermataceae</taxon>
        <taxon>Microsporum</taxon>
    </lineage>
</organism>
<evidence type="ECO:0000313" key="3">
    <source>
        <dbReference type="Proteomes" id="UP000002035"/>
    </source>
</evidence>
<feature type="region of interest" description="Disordered" evidence="1">
    <location>
        <begin position="147"/>
        <end position="182"/>
    </location>
</feature>
<gene>
    <name evidence="2" type="ORF">MCYG_06113</name>
</gene>
<proteinExistence type="predicted"/>
<evidence type="ECO:0000256" key="1">
    <source>
        <dbReference type="SAM" id="MobiDB-lite"/>
    </source>
</evidence>
<dbReference type="STRING" id="554155.C5FTU1"/>
<dbReference type="HOGENOM" id="CLU_032508_0_0_1"/>
<dbReference type="AlphaFoldDB" id="C5FTU1"/>
<dbReference type="EMBL" id="DS995705">
    <property type="protein sequence ID" value="EEQ33294.1"/>
    <property type="molecule type" value="Genomic_DNA"/>
</dbReference>
<evidence type="ECO:0000313" key="2">
    <source>
        <dbReference type="EMBL" id="EEQ33294.1"/>
    </source>
</evidence>
<dbReference type="VEuPathDB" id="FungiDB:MCYG_06113"/>
<dbReference type="GeneID" id="9228413"/>
<dbReference type="OrthoDB" id="2537141at2759"/>
<dbReference type="OMA" id="NRPWPSV"/>
<accession>C5FTU1</accession>
<sequence>MPLANGHGHFLSPKLGRSLRLQDSYRKRFSSEARSSVAGPDQSNTYYTWSRTNSVQPSGDPKDRCRINGAREKLERPISTSSSQVDSRVRSMLFHNAYIPKSLGRYENTLKAYSLEDLFQKAAETSPLLKNANTPLNPRLVQEPRWKNSYGTSGCNAGRSNMPSSPYHRQKESSPSARKKPAGWRGCLGHKLKCPVMGVDTPEPAIYAFLGRSNDTHCLATAHQQRFSAHYDSDLAICGRRKDNALRSPAQNRQEWQLSRSSKICVEPEQSQNEALARQFSSGTPTFDRQYRLYGSPPHFNLPKNSQSDFVDLDLEYPQGGSSSQFYLLDNEIQTLGTPTEPDGYPLHTPPKQDMHSHLESNAQGSPCVKDGGDAAELNFDPWHFWRPNKLY</sequence>
<feature type="compositionally biased region" description="Polar residues" evidence="1">
    <location>
        <begin position="149"/>
        <end position="164"/>
    </location>
</feature>
<feature type="region of interest" description="Disordered" evidence="1">
    <location>
        <begin position="335"/>
        <end position="373"/>
    </location>
</feature>
<dbReference type="Proteomes" id="UP000002035">
    <property type="component" value="Unassembled WGS sequence"/>
</dbReference>